<dbReference type="Pfam" id="PF01926">
    <property type="entry name" value="MMR_HSR1"/>
    <property type="match status" value="1"/>
</dbReference>
<feature type="transmembrane region" description="Helical" evidence="1">
    <location>
        <begin position="320"/>
        <end position="341"/>
    </location>
</feature>
<keyword evidence="1" id="KW-0472">Membrane</keyword>
<protein>
    <recommendedName>
        <fullName evidence="2">G domain-containing protein</fullName>
    </recommendedName>
</protein>
<dbReference type="GO" id="GO:0005525">
    <property type="term" value="F:GTP binding"/>
    <property type="evidence" value="ECO:0007669"/>
    <property type="project" value="InterPro"/>
</dbReference>
<dbReference type="EMBL" id="PKPZ01000030">
    <property type="protein sequence ID" value="RPB32643.1"/>
    <property type="molecule type" value="Genomic_DNA"/>
</dbReference>
<accession>A0AAX1XGI7</accession>
<feature type="domain" description="G" evidence="2">
    <location>
        <begin position="28"/>
        <end position="141"/>
    </location>
</feature>
<organism evidence="3 4">
    <name type="scientific">Vibrio diabolicus</name>
    <dbReference type="NCBI Taxonomy" id="50719"/>
    <lineage>
        <taxon>Bacteria</taxon>
        <taxon>Pseudomonadati</taxon>
        <taxon>Pseudomonadota</taxon>
        <taxon>Gammaproteobacteria</taxon>
        <taxon>Vibrionales</taxon>
        <taxon>Vibrionaceae</taxon>
        <taxon>Vibrio</taxon>
        <taxon>Vibrio diabolicus subgroup</taxon>
    </lineage>
</organism>
<sequence>MISEQDVEKEVEDILKNISSQIESELSIVVGGQVSSGKSSFLNALFSCKQSDPKFTVGAEAGVTTAPEAYRDLAENVTVWDTPGLNDLDEDNVKTTKDFLAKGHDLAILLVSGAADSGQKDNYDILKNSVPPGNMLVVLNKADSISKANRETIINQWKEKLGLTASDKIYCCSSRGYDPEDRIIDQYTQEETPIAVDDFGMPLTIFGIDEITKDIAKQLEKINKDLLFLKSQQSKSKAALMTISGACIAAGVGAFFPGSGATITAIQIGAICSLYYIYTGTMLSKTQAIAMLPAYASQAIGRNLFLWAKSIMPPTGALDIAAAGIAVTLTVSMLLTVNYMLKNNLDLMDTAKTKSIFGGFDSQLGSLVKGASKTDWASADFWKKIIIKLV</sequence>
<dbReference type="AlphaFoldDB" id="A0AAX1XGI7"/>
<comment type="caution">
    <text evidence="3">The sequence shown here is derived from an EMBL/GenBank/DDBJ whole genome shotgun (WGS) entry which is preliminary data.</text>
</comment>
<dbReference type="Proteomes" id="UP000283878">
    <property type="component" value="Unassembled WGS sequence"/>
</dbReference>
<dbReference type="Gene3D" id="3.40.50.300">
    <property type="entry name" value="P-loop containing nucleotide triphosphate hydrolases"/>
    <property type="match status" value="1"/>
</dbReference>
<evidence type="ECO:0000256" key="1">
    <source>
        <dbReference type="SAM" id="Phobius"/>
    </source>
</evidence>
<dbReference type="SUPFAM" id="SSF52540">
    <property type="entry name" value="P-loop containing nucleoside triphosphate hydrolases"/>
    <property type="match status" value="1"/>
</dbReference>
<keyword evidence="1" id="KW-0812">Transmembrane</keyword>
<evidence type="ECO:0000259" key="2">
    <source>
        <dbReference type="Pfam" id="PF01926"/>
    </source>
</evidence>
<dbReference type="PANTHER" id="PTHR42714:SF6">
    <property type="entry name" value="TRANSLATION INITIATION FACTOR IF-2"/>
    <property type="match status" value="1"/>
</dbReference>
<name>A0AAX1XGI7_9VIBR</name>
<dbReference type="InterPro" id="IPR027417">
    <property type="entry name" value="P-loop_NTPase"/>
</dbReference>
<proteinExistence type="predicted"/>
<dbReference type="GO" id="GO:0030488">
    <property type="term" value="P:tRNA methylation"/>
    <property type="evidence" value="ECO:0007669"/>
    <property type="project" value="TreeGrafter"/>
</dbReference>
<reference evidence="3 4" key="1">
    <citation type="journal article" date="2018" name="AMB Express">
        <title>Occurrence and significance of pathogenicity and fitness islands in environmental vibrios.</title>
        <authorList>
            <person name="Klein S."/>
            <person name="Pipes S."/>
            <person name="Lovell C.R."/>
        </authorList>
    </citation>
    <scope>NUCLEOTIDE SEQUENCE [LARGE SCALE GENOMIC DNA]</scope>
    <source>
        <strain evidence="3 4">JBS-8-11-1</strain>
    </source>
</reference>
<dbReference type="RefSeq" id="WP_124009176.1">
    <property type="nucleotide sequence ID" value="NZ_JAMQQJ010000052.1"/>
</dbReference>
<dbReference type="GO" id="GO:0002098">
    <property type="term" value="P:tRNA wobble uridine modification"/>
    <property type="evidence" value="ECO:0007669"/>
    <property type="project" value="TreeGrafter"/>
</dbReference>
<evidence type="ECO:0000313" key="4">
    <source>
        <dbReference type="Proteomes" id="UP000283878"/>
    </source>
</evidence>
<keyword evidence="1" id="KW-1133">Transmembrane helix</keyword>
<dbReference type="InterPro" id="IPR006073">
    <property type="entry name" value="GTP-bd"/>
</dbReference>
<gene>
    <name evidence="3" type="ORF">CYQ91_23345</name>
</gene>
<feature type="transmembrane region" description="Helical" evidence="1">
    <location>
        <begin position="238"/>
        <end position="256"/>
    </location>
</feature>
<dbReference type="PANTHER" id="PTHR42714">
    <property type="entry name" value="TRNA MODIFICATION GTPASE GTPBP3"/>
    <property type="match status" value="1"/>
</dbReference>
<evidence type="ECO:0000313" key="3">
    <source>
        <dbReference type="EMBL" id="RPB32643.1"/>
    </source>
</evidence>
<dbReference type="GO" id="GO:0005737">
    <property type="term" value="C:cytoplasm"/>
    <property type="evidence" value="ECO:0007669"/>
    <property type="project" value="TreeGrafter"/>
</dbReference>